<comment type="caution">
    <text evidence="4">The sequence shown here is derived from an EMBL/GenBank/DDBJ whole genome shotgun (WGS) entry which is preliminary data.</text>
</comment>
<evidence type="ECO:0000259" key="2">
    <source>
        <dbReference type="Pfam" id="PF06970"/>
    </source>
</evidence>
<feature type="compositionally biased region" description="Basic and acidic residues" evidence="1">
    <location>
        <begin position="148"/>
        <end position="159"/>
    </location>
</feature>
<dbReference type="Pfam" id="PF06970">
    <property type="entry name" value="RepA_N"/>
    <property type="match status" value="1"/>
</dbReference>
<evidence type="ECO:0000259" key="3">
    <source>
        <dbReference type="Pfam" id="PF19481"/>
    </source>
</evidence>
<keyword evidence="5" id="KW-1185">Reference proteome</keyword>
<dbReference type="Proteomes" id="UP001055185">
    <property type="component" value="Unassembled WGS sequence"/>
</dbReference>
<dbReference type="InterPro" id="IPR010724">
    <property type="entry name" value="RepA_N"/>
</dbReference>
<dbReference type="AlphaFoldDB" id="A0AA37N5J8"/>
<organism evidence="4 5">
    <name type="scientific">Faecalibacterium gallinarum</name>
    <dbReference type="NCBI Taxonomy" id="2903556"/>
    <lineage>
        <taxon>Bacteria</taxon>
        <taxon>Bacillati</taxon>
        <taxon>Bacillota</taxon>
        <taxon>Clostridia</taxon>
        <taxon>Eubacteriales</taxon>
        <taxon>Oscillospiraceae</taxon>
        <taxon>Faecalibacterium</taxon>
    </lineage>
</organism>
<reference evidence="4" key="1">
    <citation type="journal article" date="2022" name="Int. J. Syst. Evol. Microbiol.">
        <title>Genome-based, phenotypic and chemotaxonomic classification of Faecalibacterium strains: proposal of three novel species Faecalibacterium duncaniae sp. nov., Faecalibacterium hattorii sp. nov. and Faecalibacterium gallinarum sp. nov. .</title>
        <authorList>
            <person name="Sakamoto M."/>
            <person name="Sakurai N."/>
            <person name="Tanno H."/>
            <person name="Iino T."/>
            <person name="Ohkuma M."/>
            <person name="Endo A."/>
        </authorList>
    </citation>
    <scope>NUCLEOTIDE SEQUENCE</scope>
    <source>
        <strain evidence="4">JCM 17207</strain>
    </source>
</reference>
<dbReference type="RefSeq" id="WP_309295418.1">
    <property type="nucleotide sequence ID" value="NZ_BQKV01000115.1"/>
</dbReference>
<proteinExistence type="predicted"/>
<gene>
    <name evidence="4" type="ORF">JCM17207_25800</name>
</gene>
<accession>A0AA37N5J8</accession>
<sequence length="328" mass="37515">MDFFDKENTLISAKTKVFFFCAQSEKGDCMLDYFYDGQAELFSFYRLPKVLFTDPQFRGISAEAKILYGLLLDRMSLSIKSGWLDKQGRVYIIFTADEIMEALCCADNKATKLMKELEGCELIERKRRGLGKPSLIYVKNFISDPSESRIQSRENHDSGAVKTAALESSKSRGTNTNPINTDSIETDPFLSGETGEDAGMESEGNDSRARYQNYFLNQLNFDSLIISNPEDEDMLKEMLELLVDTVCSNRKMIRIAGDDKPFEVVKGKLMKLDSDHIRFVLMCMKENTTQVRNMRQYLLAALYNAPLTMYNYYASRVQHDLNPKPAKY</sequence>
<evidence type="ECO:0000313" key="5">
    <source>
        <dbReference type="Proteomes" id="UP001055185"/>
    </source>
</evidence>
<evidence type="ECO:0000256" key="1">
    <source>
        <dbReference type="SAM" id="MobiDB-lite"/>
    </source>
</evidence>
<protein>
    <submittedName>
        <fullName evidence="4">Replication initiator A domain-containing protein</fullName>
    </submittedName>
</protein>
<dbReference type="EMBL" id="BQKV01000115">
    <property type="protein sequence ID" value="GJN65955.1"/>
    <property type="molecule type" value="Genomic_DNA"/>
</dbReference>
<feature type="region of interest" description="Disordered" evidence="1">
    <location>
        <begin position="148"/>
        <end position="204"/>
    </location>
</feature>
<feature type="domain" description="DUF6017" evidence="3">
    <location>
        <begin position="196"/>
        <end position="322"/>
    </location>
</feature>
<feature type="compositionally biased region" description="Acidic residues" evidence="1">
    <location>
        <begin position="194"/>
        <end position="204"/>
    </location>
</feature>
<name>A0AA37N5J8_9FIRM</name>
<dbReference type="InterPro" id="IPR046059">
    <property type="entry name" value="DUF6017"/>
</dbReference>
<evidence type="ECO:0000313" key="4">
    <source>
        <dbReference type="EMBL" id="GJN65955.1"/>
    </source>
</evidence>
<dbReference type="Pfam" id="PF19481">
    <property type="entry name" value="DUF6017"/>
    <property type="match status" value="1"/>
</dbReference>
<feature type="compositionally biased region" description="Polar residues" evidence="1">
    <location>
        <begin position="166"/>
        <end position="183"/>
    </location>
</feature>
<feature type="domain" description="Replication initiator A N-terminal" evidence="2">
    <location>
        <begin position="43"/>
        <end position="117"/>
    </location>
</feature>